<dbReference type="PANTHER" id="PTHR43483">
    <property type="entry name" value="MEMBRANE TRANSPORTER PROTEIN HI_0806-RELATED"/>
    <property type="match status" value="1"/>
</dbReference>
<sequence length="254" mass="26529">MSAFIIIASLIIGLLAGFLSGQFGIGGGLILKPGIRLILQKEAFVAIGTPLLIIIPTTIAGAYNYKKSGFIDVRTSIIIGIVGGFTSIFGALAGRLVSGEILLLITAALIAIVSISYLFPGRSTTPKKVNINPTYLSVATGVFAGFFSGFLGLGGGFLIIPALTYLFGKNIKEAFGTSLLAIAIIAVPGSLIHIYLGNVDLVIAFFTILGVIPGAYLGSKLTIALPERTVTILFGLLLLVIAIFLAVNELRFLL</sequence>
<dbReference type="EMBL" id="LAZR01001963">
    <property type="protein sequence ID" value="KKN36466.1"/>
    <property type="molecule type" value="Genomic_DNA"/>
</dbReference>
<dbReference type="AlphaFoldDB" id="A0A0F9SHM1"/>
<name>A0A0F9SHM1_9ZZZZ</name>
<accession>A0A0F9SHM1</accession>
<proteinExistence type="predicted"/>
<gene>
    <name evidence="6" type="ORF">LCGC14_0773220</name>
</gene>
<keyword evidence="4 5" id="KW-0472">Membrane</keyword>
<evidence type="ECO:0000256" key="5">
    <source>
        <dbReference type="SAM" id="Phobius"/>
    </source>
</evidence>
<organism evidence="6">
    <name type="scientific">marine sediment metagenome</name>
    <dbReference type="NCBI Taxonomy" id="412755"/>
    <lineage>
        <taxon>unclassified sequences</taxon>
        <taxon>metagenomes</taxon>
        <taxon>ecological metagenomes</taxon>
    </lineage>
</organism>
<keyword evidence="3 5" id="KW-1133">Transmembrane helix</keyword>
<comment type="caution">
    <text evidence="6">The sequence shown here is derived from an EMBL/GenBank/DDBJ whole genome shotgun (WGS) entry which is preliminary data.</text>
</comment>
<feature type="transmembrane region" description="Helical" evidence="5">
    <location>
        <begin position="43"/>
        <end position="63"/>
    </location>
</feature>
<feature type="transmembrane region" description="Helical" evidence="5">
    <location>
        <begin position="6"/>
        <end position="31"/>
    </location>
</feature>
<feature type="transmembrane region" description="Helical" evidence="5">
    <location>
        <begin position="139"/>
        <end position="167"/>
    </location>
</feature>
<evidence type="ECO:0000313" key="6">
    <source>
        <dbReference type="EMBL" id="KKN36466.1"/>
    </source>
</evidence>
<dbReference type="Pfam" id="PF01925">
    <property type="entry name" value="TauE"/>
    <property type="match status" value="1"/>
</dbReference>
<feature type="transmembrane region" description="Helical" evidence="5">
    <location>
        <begin position="174"/>
        <end position="195"/>
    </location>
</feature>
<evidence type="ECO:0000256" key="4">
    <source>
        <dbReference type="ARBA" id="ARBA00023136"/>
    </source>
</evidence>
<dbReference type="InterPro" id="IPR002781">
    <property type="entry name" value="TM_pro_TauE-like"/>
</dbReference>
<feature type="transmembrane region" description="Helical" evidence="5">
    <location>
        <begin position="201"/>
        <end position="218"/>
    </location>
</feature>
<evidence type="ECO:0008006" key="7">
    <source>
        <dbReference type="Google" id="ProtNLM"/>
    </source>
</evidence>
<feature type="transmembrane region" description="Helical" evidence="5">
    <location>
        <begin position="101"/>
        <end position="119"/>
    </location>
</feature>
<evidence type="ECO:0000256" key="2">
    <source>
        <dbReference type="ARBA" id="ARBA00022692"/>
    </source>
</evidence>
<feature type="transmembrane region" description="Helical" evidence="5">
    <location>
        <begin position="75"/>
        <end position="94"/>
    </location>
</feature>
<reference evidence="6" key="1">
    <citation type="journal article" date="2015" name="Nature">
        <title>Complex archaea that bridge the gap between prokaryotes and eukaryotes.</title>
        <authorList>
            <person name="Spang A."/>
            <person name="Saw J.H."/>
            <person name="Jorgensen S.L."/>
            <person name="Zaremba-Niedzwiedzka K."/>
            <person name="Martijn J."/>
            <person name="Lind A.E."/>
            <person name="van Eijk R."/>
            <person name="Schleper C."/>
            <person name="Guy L."/>
            <person name="Ettema T.J."/>
        </authorList>
    </citation>
    <scope>NUCLEOTIDE SEQUENCE</scope>
</reference>
<evidence type="ECO:0000256" key="3">
    <source>
        <dbReference type="ARBA" id="ARBA00022989"/>
    </source>
</evidence>
<feature type="transmembrane region" description="Helical" evidence="5">
    <location>
        <begin position="230"/>
        <end position="247"/>
    </location>
</feature>
<dbReference type="PANTHER" id="PTHR43483:SF3">
    <property type="entry name" value="MEMBRANE TRANSPORTER PROTEIN HI_0806-RELATED"/>
    <property type="match status" value="1"/>
</dbReference>
<evidence type="ECO:0000256" key="1">
    <source>
        <dbReference type="ARBA" id="ARBA00004141"/>
    </source>
</evidence>
<keyword evidence="2 5" id="KW-0812">Transmembrane</keyword>
<protein>
    <recommendedName>
        <fullName evidence="7">Membrane transporter protein</fullName>
    </recommendedName>
</protein>
<dbReference type="GO" id="GO:0016020">
    <property type="term" value="C:membrane"/>
    <property type="evidence" value="ECO:0007669"/>
    <property type="project" value="UniProtKB-SubCell"/>
</dbReference>
<comment type="subcellular location">
    <subcellularLocation>
        <location evidence="1">Membrane</location>
        <topology evidence="1">Multi-pass membrane protein</topology>
    </subcellularLocation>
</comment>